<dbReference type="EMBL" id="JAAMPC010000015">
    <property type="protein sequence ID" value="KAG2255700.1"/>
    <property type="molecule type" value="Genomic_DNA"/>
</dbReference>
<evidence type="ECO:0000313" key="2">
    <source>
        <dbReference type="EMBL" id="KAG2255700.1"/>
    </source>
</evidence>
<sequence length="87" mass="10398">MKGKSGEASEEGANEKEKESFKKSLQIPLDKPFEEAYYTHRLWMLSRETREKEEDIKRMFCEAREKMRKRVTLKKKSDPGNSQYHAR</sequence>
<dbReference type="AlphaFoldDB" id="A0A8X7PR11"/>
<comment type="caution">
    <text evidence="2">The sequence shown here is derived from an EMBL/GenBank/DDBJ whole genome shotgun (WGS) entry which is preliminary data.</text>
</comment>
<feature type="region of interest" description="Disordered" evidence="1">
    <location>
        <begin position="68"/>
        <end position="87"/>
    </location>
</feature>
<feature type="compositionally biased region" description="Basic and acidic residues" evidence="1">
    <location>
        <begin position="1"/>
        <end position="22"/>
    </location>
</feature>
<name>A0A8X7PR11_BRACI</name>
<keyword evidence="3" id="KW-1185">Reference proteome</keyword>
<dbReference type="Proteomes" id="UP000886595">
    <property type="component" value="Unassembled WGS sequence"/>
</dbReference>
<accession>A0A8X7PR11</accession>
<reference evidence="2 3" key="1">
    <citation type="submission" date="2020-02" db="EMBL/GenBank/DDBJ databases">
        <authorList>
            <person name="Ma Q."/>
            <person name="Huang Y."/>
            <person name="Song X."/>
            <person name="Pei D."/>
        </authorList>
    </citation>
    <scope>NUCLEOTIDE SEQUENCE [LARGE SCALE GENOMIC DNA]</scope>
    <source>
        <strain evidence="2">Sxm20200214</strain>
        <tissue evidence="2">Leaf</tissue>
    </source>
</reference>
<proteinExistence type="predicted"/>
<organism evidence="2 3">
    <name type="scientific">Brassica carinata</name>
    <name type="common">Ethiopian mustard</name>
    <name type="synonym">Abyssinian cabbage</name>
    <dbReference type="NCBI Taxonomy" id="52824"/>
    <lineage>
        <taxon>Eukaryota</taxon>
        <taxon>Viridiplantae</taxon>
        <taxon>Streptophyta</taxon>
        <taxon>Embryophyta</taxon>
        <taxon>Tracheophyta</taxon>
        <taxon>Spermatophyta</taxon>
        <taxon>Magnoliopsida</taxon>
        <taxon>eudicotyledons</taxon>
        <taxon>Gunneridae</taxon>
        <taxon>Pentapetalae</taxon>
        <taxon>rosids</taxon>
        <taxon>malvids</taxon>
        <taxon>Brassicales</taxon>
        <taxon>Brassicaceae</taxon>
        <taxon>Brassiceae</taxon>
        <taxon>Brassica</taxon>
    </lineage>
</organism>
<protein>
    <submittedName>
        <fullName evidence="2">Uncharacterized protein</fullName>
    </submittedName>
</protein>
<evidence type="ECO:0000313" key="3">
    <source>
        <dbReference type="Proteomes" id="UP000886595"/>
    </source>
</evidence>
<evidence type="ECO:0000256" key="1">
    <source>
        <dbReference type="SAM" id="MobiDB-lite"/>
    </source>
</evidence>
<gene>
    <name evidence="2" type="ORF">Bca52824_074994</name>
</gene>
<dbReference type="OrthoDB" id="10407172at2759"/>
<feature type="region of interest" description="Disordered" evidence="1">
    <location>
        <begin position="1"/>
        <end position="25"/>
    </location>
</feature>